<dbReference type="AlphaFoldDB" id="A0A3M6TKK5"/>
<evidence type="ECO:0000256" key="5">
    <source>
        <dbReference type="SAM" id="MobiDB-lite"/>
    </source>
</evidence>
<dbReference type="GO" id="GO:0005634">
    <property type="term" value="C:nucleus"/>
    <property type="evidence" value="ECO:0007669"/>
    <property type="project" value="UniProtKB-SubCell"/>
</dbReference>
<dbReference type="InterPro" id="IPR036638">
    <property type="entry name" value="HLH_DNA-bd_sf"/>
</dbReference>
<feature type="domain" description="BHLH" evidence="6">
    <location>
        <begin position="88"/>
        <end position="140"/>
    </location>
</feature>
<feature type="compositionally biased region" description="Low complexity" evidence="5">
    <location>
        <begin position="23"/>
        <end position="69"/>
    </location>
</feature>
<dbReference type="EMBL" id="RCHS01003431">
    <property type="protein sequence ID" value="RMX41922.1"/>
    <property type="molecule type" value="Genomic_DNA"/>
</dbReference>
<evidence type="ECO:0000256" key="2">
    <source>
        <dbReference type="ARBA" id="ARBA00022902"/>
    </source>
</evidence>
<evidence type="ECO:0000313" key="7">
    <source>
        <dbReference type="EMBL" id="RMX41922.1"/>
    </source>
</evidence>
<dbReference type="GO" id="GO:0046983">
    <property type="term" value="F:protein dimerization activity"/>
    <property type="evidence" value="ECO:0007669"/>
    <property type="project" value="InterPro"/>
</dbReference>
<dbReference type="OrthoDB" id="5976910at2759"/>
<name>A0A3M6TKK5_POCDA</name>
<accession>A0A3M6TKK5</accession>
<keyword evidence="4" id="KW-0539">Nucleus</keyword>
<sequence>MEELLTFEDLAGLDFPIDFPEISYDSPSPSSQSSDCLSLDSPAISPVNSPSSSHSSALSSDNSPSSSPKPSRHRTRCRTPHCLKKEHASILRRNERERNRVKLVSDGFATLRKHIPTTPANKKLSKVETLRTAIEYIKHLQRVLNESKWHERQSRFLRQVGWIQDAYDLQALSRGNVATAQQLSSYLLSLPEIAPYPTSEGSFVNNSVSLSNVYGHVN</sequence>
<proteinExistence type="predicted"/>
<dbReference type="PROSITE" id="PS50888">
    <property type="entry name" value="BHLH"/>
    <property type="match status" value="1"/>
</dbReference>
<dbReference type="FunFam" id="4.10.280.10:FF:000029">
    <property type="entry name" value="Achaete-scute family bHLH transcription factor 1"/>
    <property type="match status" value="1"/>
</dbReference>
<dbReference type="GO" id="GO:0000977">
    <property type="term" value="F:RNA polymerase II transcription regulatory region sequence-specific DNA binding"/>
    <property type="evidence" value="ECO:0007669"/>
    <property type="project" value="TreeGrafter"/>
</dbReference>
<dbReference type="Pfam" id="PF00010">
    <property type="entry name" value="HLH"/>
    <property type="match status" value="1"/>
</dbReference>
<organism evidence="7 8">
    <name type="scientific">Pocillopora damicornis</name>
    <name type="common">Cauliflower coral</name>
    <name type="synonym">Millepora damicornis</name>
    <dbReference type="NCBI Taxonomy" id="46731"/>
    <lineage>
        <taxon>Eukaryota</taxon>
        <taxon>Metazoa</taxon>
        <taxon>Cnidaria</taxon>
        <taxon>Anthozoa</taxon>
        <taxon>Hexacorallia</taxon>
        <taxon>Scleractinia</taxon>
        <taxon>Astrocoeniina</taxon>
        <taxon>Pocilloporidae</taxon>
        <taxon>Pocillopora</taxon>
    </lineage>
</organism>
<evidence type="ECO:0000256" key="3">
    <source>
        <dbReference type="ARBA" id="ARBA00023125"/>
    </source>
</evidence>
<dbReference type="SMART" id="SM00353">
    <property type="entry name" value="HLH"/>
    <property type="match status" value="1"/>
</dbReference>
<gene>
    <name evidence="7" type="ORF">pdam_00006631</name>
</gene>
<dbReference type="STRING" id="46731.A0A3M6TKK5"/>
<dbReference type="GO" id="GO:0007399">
    <property type="term" value="P:nervous system development"/>
    <property type="evidence" value="ECO:0007669"/>
    <property type="project" value="UniProtKB-KW"/>
</dbReference>
<keyword evidence="8" id="KW-1185">Reference proteome</keyword>
<dbReference type="GO" id="GO:0000981">
    <property type="term" value="F:DNA-binding transcription factor activity, RNA polymerase II-specific"/>
    <property type="evidence" value="ECO:0007669"/>
    <property type="project" value="TreeGrafter"/>
</dbReference>
<dbReference type="Gene3D" id="4.10.280.10">
    <property type="entry name" value="Helix-loop-helix DNA-binding domain"/>
    <property type="match status" value="1"/>
</dbReference>
<evidence type="ECO:0000256" key="4">
    <source>
        <dbReference type="ARBA" id="ARBA00023242"/>
    </source>
</evidence>
<feature type="compositionally biased region" description="Basic residues" evidence="5">
    <location>
        <begin position="70"/>
        <end position="79"/>
    </location>
</feature>
<dbReference type="PANTHER" id="PTHR23349:SF108">
    <property type="entry name" value="BHLH DOMAIN-CONTAINING PROTEIN"/>
    <property type="match status" value="1"/>
</dbReference>
<keyword evidence="2" id="KW-0524">Neurogenesis</keyword>
<dbReference type="Proteomes" id="UP000275408">
    <property type="component" value="Unassembled WGS sequence"/>
</dbReference>
<evidence type="ECO:0000313" key="8">
    <source>
        <dbReference type="Proteomes" id="UP000275408"/>
    </source>
</evidence>
<dbReference type="PANTHER" id="PTHR23349">
    <property type="entry name" value="BASIC HELIX-LOOP-HELIX TRANSCRIPTION FACTOR, TWIST"/>
    <property type="match status" value="1"/>
</dbReference>
<evidence type="ECO:0000259" key="6">
    <source>
        <dbReference type="PROSITE" id="PS50888"/>
    </source>
</evidence>
<reference evidence="7 8" key="1">
    <citation type="journal article" date="2018" name="Sci. Rep.">
        <title>Comparative analysis of the Pocillopora damicornis genome highlights role of immune system in coral evolution.</title>
        <authorList>
            <person name="Cunning R."/>
            <person name="Bay R.A."/>
            <person name="Gillette P."/>
            <person name="Baker A.C."/>
            <person name="Traylor-Knowles N."/>
        </authorList>
    </citation>
    <scope>NUCLEOTIDE SEQUENCE [LARGE SCALE GENOMIC DNA]</scope>
    <source>
        <strain evidence="7">RSMAS</strain>
        <tissue evidence="7">Whole animal</tissue>
    </source>
</reference>
<protein>
    <recommendedName>
        <fullName evidence="6">BHLH domain-containing protein</fullName>
    </recommendedName>
</protein>
<dbReference type="InterPro" id="IPR050283">
    <property type="entry name" value="E-box_TF_Regulators"/>
</dbReference>
<dbReference type="OMA" id="SKWHERQ"/>
<dbReference type="InterPro" id="IPR011598">
    <property type="entry name" value="bHLH_dom"/>
</dbReference>
<comment type="caution">
    <text evidence="7">The sequence shown here is derived from an EMBL/GenBank/DDBJ whole genome shotgun (WGS) entry which is preliminary data.</text>
</comment>
<dbReference type="SUPFAM" id="SSF47459">
    <property type="entry name" value="HLH, helix-loop-helix DNA-binding domain"/>
    <property type="match status" value="1"/>
</dbReference>
<keyword evidence="3" id="KW-0238">DNA-binding</keyword>
<comment type="subcellular location">
    <subcellularLocation>
        <location evidence="1">Nucleus</location>
    </subcellularLocation>
</comment>
<evidence type="ECO:0000256" key="1">
    <source>
        <dbReference type="ARBA" id="ARBA00004123"/>
    </source>
</evidence>
<feature type="region of interest" description="Disordered" evidence="5">
    <location>
        <begin position="21"/>
        <end position="79"/>
    </location>
</feature>